<organism evidence="4">
    <name type="scientific">marine sediment metagenome</name>
    <dbReference type="NCBI Taxonomy" id="412755"/>
    <lineage>
        <taxon>unclassified sequences</taxon>
        <taxon>metagenomes</taxon>
        <taxon>ecological metagenomes</taxon>
    </lineage>
</organism>
<proteinExistence type="inferred from homology"/>
<dbReference type="SMART" id="SM00174">
    <property type="entry name" value="RHO"/>
    <property type="match status" value="1"/>
</dbReference>
<dbReference type="SUPFAM" id="SSF52540">
    <property type="entry name" value="P-loop containing nucleoside triphosphate hydrolases"/>
    <property type="match status" value="1"/>
</dbReference>
<dbReference type="GO" id="GO:0003924">
    <property type="term" value="F:GTPase activity"/>
    <property type="evidence" value="ECO:0007669"/>
    <property type="project" value="InterPro"/>
</dbReference>
<reference evidence="4" key="1">
    <citation type="journal article" date="2015" name="Nature">
        <title>Complex archaea that bridge the gap between prokaryotes and eukaryotes.</title>
        <authorList>
            <person name="Spang A."/>
            <person name="Saw J.H."/>
            <person name="Jorgensen S.L."/>
            <person name="Zaremba-Niedzwiedzka K."/>
            <person name="Martijn J."/>
            <person name="Lind A.E."/>
            <person name="van Eijk R."/>
            <person name="Schleper C."/>
            <person name="Guy L."/>
            <person name="Ettema T.J."/>
        </authorList>
    </citation>
    <scope>NUCLEOTIDE SEQUENCE</scope>
</reference>
<dbReference type="CDD" id="cd00154">
    <property type="entry name" value="Rab"/>
    <property type="match status" value="1"/>
</dbReference>
<dbReference type="EMBL" id="LAZR01003762">
    <property type="protein sequence ID" value="KKN14960.1"/>
    <property type="molecule type" value="Genomic_DNA"/>
</dbReference>
<keyword evidence="2" id="KW-0547">Nucleotide-binding</keyword>
<dbReference type="Pfam" id="PF00071">
    <property type="entry name" value="Ras"/>
    <property type="match status" value="1"/>
</dbReference>
<dbReference type="GO" id="GO:0005770">
    <property type="term" value="C:late endosome"/>
    <property type="evidence" value="ECO:0007669"/>
    <property type="project" value="TreeGrafter"/>
</dbReference>
<evidence type="ECO:0000313" key="4">
    <source>
        <dbReference type="EMBL" id="KKN14960.1"/>
    </source>
</evidence>
<dbReference type="PRINTS" id="PR00449">
    <property type="entry name" value="RASTRNSFRMNG"/>
</dbReference>
<dbReference type="PROSITE" id="PS51420">
    <property type="entry name" value="RHO"/>
    <property type="match status" value="1"/>
</dbReference>
<dbReference type="InterPro" id="IPR005225">
    <property type="entry name" value="Small_GTP-bd"/>
</dbReference>
<dbReference type="SMART" id="SM00173">
    <property type="entry name" value="RAS"/>
    <property type="match status" value="1"/>
</dbReference>
<dbReference type="InterPro" id="IPR027417">
    <property type="entry name" value="P-loop_NTPase"/>
</dbReference>
<dbReference type="GO" id="GO:0090385">
    <property type="term" value="P:phagosome-lysosome fusion"/>
    <property type="evidence" value="ECO:0007669"/>
    <property type="project" value="TreeGrafter"/>
</dbReference>
<dbReference type="PANTHER" id="PTHR47981:SF20">
    <property type="entry name" value="RAS-RELATED PROTEIN RAB-7A"/>
    <property type="match status" value="1"/>
</dbReference>
<dbReference type="GO" id="GO:0005764">
    <property type="term" value="C:lysosome"/>
    <property type="evidence" value="ECO:0007669"/>
    <property type="project" value="TreeGrafter"/>
</dbReference>
<evidence type="ECO:0000256" key="1">
    <source>
        <dbReference type="ARBA" id="ARBA00006270"/>
    </source>
</evidence>
<dbReference type="AlphaFoldDB" id="A0A0F9N5S3"/>
<sequence>MEKNVNLKLVVLGEGEVGKTSIINAFLGKDIPTRYLPTIGNKTSRKGYVLKKKETVITLNIWDTGGQSFNVLNPVYFRNVDIAIIVFDLTRPKETLNNIKKEFIDKVKYYSEESLTIIVGNKLDLFSVDDKFGETISNFLDTRDNFIFLSAKSGENVKDCFELLLYTFLKKAEILTPDIIAENTAEEFIQVLGKNEKTLKKNLLKIGTINSFLKKLEVKPPIKTKSQEKEEKSELKYQDFIKQELQKVEYQKNEVLDKFLITITELEKSLTHIKKSHIKSVDDVIKNLKDLFLISAKESQEYYELVQRLNREENELIIIVNKKEDEKQELMTEDSIIQSNAQNIN</sequence>
<comment type="caution">
    <text evidence="4">The sequence shown here is derived from an EMBL/GenBank/DDBJ whole genome shotgun (WGS) entry which is preliminary data.</text>
</comment>
<comment type="similarity">
    <text evidence="1">Belongs to the small GTPase superfamily. Rab family.</text>
</comment>
<protein>
    <recommendedName>
        <fullName evidence="5">GTP-binding protein</fullName>
    </recommendedName>
</protein>
<dbReference type="PANTHER" id="PTHR47981">
    <property type="entry name" value="RAB FAMILY"/>
    <property type="match status" value="1"/>
</dbReference>
<name>A0A0F9N5S3_9ZZZZ</name>
<dbReference type="PROSITE" id="PS51419">
    <property type="entry name" value="RAB"/>
    <property type="match status" value="1"/>
</dbReference>
<gene>
    <name evidence="4" type="ORF">LCGC14_0990870</name>
</gene>
<dbReference type="Gene3D" id="3.40.50.300">
    <property type="entry name" value="P-loop containing nucleotide triphosphate hydrolases"/>
    <property type="match status" value="1"/>
</dbReference>
<dbReference type="SMART" id="SM00175">
    <property type="entry name" value="RAB"/>
    <property type="match status" value="1"/>
</dbReference>
<dbReference type="GO" id="GO:0005525">
    <property type="term" value="F:GTP binding"/>
    <property type="evidence" value="ECO:0007669"/>
    <property type="project" value="UniProtKB-KW"/>
</dbReference>
<keyword evidence="3" id="KW-0342">GTP-binding</keyword>
<dbReference type="NCBIfam" id="TIGR00231">
    <property type="entry name" value="small_GTP"/>
    <property type="match status" value="1"/>
</dbReference>
<accession>A0A0F9N5S3</accession>
<evidence type="ECO:0000256" key="2">
    <source>
        <dbReference type="ARBA" id="ARBA00022741"/>
    </source>
</evidence>
<dbReference type="GO" id="GO:0045335">
    <property type="term" value="C:phagocytic vesicle"/>
    <property type="evidence" value="ECO:0007669"/>
    <property type="project" value="TreeGrafter"/>
</dbReference>
<evidence type="ECO:0008006" key="5">
    <source>
        <dbReference type="Google" id="ProtNLM"/>
    </source>
</evidence>
<evidence type="ECO:0000256" key="3">
    <source>
        <dbReference type="ARBA" id="ARBA00023134"/>
    </source>
</evidence>
<dbReference type="InterPro" id="IPR001806">
    <property type="entry name" value="Small_GTPase"/>
</dbReference>